<accession>A0A0C2MH03</accession>
<evidence type="ECO:0000313" key="1">
    <source>
        <dbReference type="EMBL" id="KII63599.1"/>
    </source>
</evidence>
<keyword evidence="2" id="KW-1185">Reference proteome</keyword>
<name>A0A0C2MH03_THEKT</name>
<comment type="caution">
    <text evidence="1">The sequence shown here is derived from an EMBL/GenBank/DDBJ whole genome shotgun (WGS) entry which is preliminary data.</text>
</comment>
<dbReference type="EMBL" id="JWZT01004658">
    <property type="protein sequence ID" value="KII63599.1"/>
    <property type="molecule type" value="Genomic_DNA"/>
</dbReference>
<dbReference type="AlphaFoldDB" id="A0A0C2MH03"/>
<organism evidence="1 2">
    <name type="scientific">Thelohanellus kitauei</name>
    <name type="common">Myxosporean</name>
    <dbReference type="NCBI Taxonomy" id="669202"/>
    <lineage>
        <taxon>Eukaryota</taxon>
        <taxon>Metazoa</taxon>
        <taxon>Cnidaria</taxon>
        <taxon>Myxozoa</taxon>
        <taxon>Myxosporea</taxon>
        <taxon>Bivalvulida</taxon>
        <taxon>Platysporina</taxon>
        <taxon>Myxobolidae</taxon>
        <taxon>Thelohanellus</taxon>
    </lineage>
</organism>
<evidence type="ECO:0000313" key="2">
    <source>
        <dbReference type="Proteomes" id="UP000031668"/>
    </source>
</evidence>
<gene>
    <name evidence="1" type="ORF">RF11_16411</name>
</gene>
<reference evidence="1 2" key="1">
    <citation type="journal article" date="2014" name="Genome Biol. Evol.">
        <title>The genome of the myxosporean Thelohanellus kitauei shows adaptations to nutrient acquisition within its fish host.</title>
        <authorList>
            <person name="Yang Y."/>
            <person name="Xiong J."/>
            <person name="Zhou Z."/>
            <person name="Huo F."/>
            <person name="Miao W."/>
            <person name="Ran C."/>
            <person name="Liu Y."/>
            <person name="Zhang J."/>
            <person name="Feng J."/>
            <person name="Wang M."/>
            <person name="Wang M."/>
            <person name="Wang L."/>
            <person name="Yao B."/>
        </authorList>
    </citation>
    <scope>NUCLEOTIDE SEQUENCE [LARGE SCALE GENOMIC DNA]</scope>
    <source>
        <strain evidence="1">Wuqing</strain>
    </source>
</reference>
<protein>
    <submittedName>
        <fullName evidence="1">Uncharacterized protein</fullName>
    </submittedName>
</protein>
<dbReference type="Proteomes" id="UP000031668">
    <property type="component" value="Unassembled WGS sequence"/>
</dbReference>
<proteinExistence type="predicted"/>
<sequence length="218" mass="24348">MLNLENARYSFDIKSEVLDEEFYECVTKNPNRSNSLMLLQIIYPAAEVCVSLYGRLSYLAFPTPQLAVVKALWWIGPVVFERANLSNPYSSYIIGYSVHETRDLARSRLAIIAWPTSLSTIVKSDVTIKGFRGLTGARLMVAQLGRDEITATSSGGNKATSRRLYDSRSCHLGFRSLAKIGRVQTAAKLCGAKSTEAPRAERPSSSFIYELVLSWLFY</sequence>